<sequence length="165" mass="17858">MIDLDKKTTQARFGQLVGITQPAVSGLLMRGVMVAGDTLGNWLLSYCGHIRDIAAGRQAGEETRTLDPAEEKARLYAAQADRIEMENSVARGELAPVSVLEEVLTRAGTKVSAAMDAIPTALKRRLPNLTDADLTIVRRELARARNAIASLSLEDLEADEENEGE</sequence>
<dbReference type="EMBL" id="QVXO01000054">
    <property type="protein sequence ID" value="RPJ88853.1"/>
    <property type="molecule type" value="Genomic_DNA"/>
</dbReference>
<evidence type="ECO:0000313" key="1">
    <source>
        <dbReference type="EMBL" id="RPJ88853.1"/>
    </source>
</evidence>
<evidence type="ECO:0000313" key="2">
    <source>
        <dbReference type="Proteomes" id="UP000285324"/>
    </source>
</evidence>
<name>A0A424W6H5_ALCXX</name>
<proteinExistence type="predicted"/>
<dbReference type="RefSeq" id="WP_054453595.1">
    <property type="nucleotide sequence ID" value="NZ_CP061008.1"/>
</dbReference>
<dbReference type="InterPro" id="IPR010906">
    <property type="entry name" value="Phage_lambda_Nu1_terminase-ssu"/>
</dbReference>
<organism evidence="1 2">
    <name type="scientific">Alcaligenes xylosoxydans xylosoxydans</name>
    <name type="common">Achromobacter xylosoxidans</name>
    <dbReference type="NCBI Taxonomy" id="85698"/>
    <lineage>
        <taxon>Bacteria</taxon>
        <taxon>Pseudomonadati</taxon>
        <taxon>Pseudomonadota</taxon>
        <taxon>Betaproteobacteria</taxon>
        <taxon>Burkholderiales</taxon>
        <taxon>Alcaligenaceae</taxon>
        <taxon>Achromobacter</taxon>
    </lineage>
</organism>
<reference evidence="1 2" key="1">
    <citation type="submission" date="2018-08" db="EMBL/GenBank/DDBJ databases">
        <title>Achromobacter xylosoxidans Genome sequencing and assembly.</title>
        <authorList>
            <person name="Wang R."/>
            <person name="Rensing C."/>
            <person name="Li Y."/>
        </authorList>
    </citation>
    <scope>NUCLEOTIDE SEQUENCE [LARGE SCALE GENOMIC DNA]</scope>
    <source>
        <strain evidence="1 2">GD003A</strain>
    </source>
</reference>
<accession>A0A424W6H5</accession>
<dbReference type="AlphaFoldDB" id="A0A424W6H5"/>
<dbReference type="Pfam" id="PF07471">
    <property type="entry name" value="Phage_Nu1"/>
    <property type="match status" value="1"/>
</dbReference>
<gene>
    <name evidence="1" type="ORF">DY367_25975</name>
</gene>
<comment type="caution">
    <text evidence="1">The sequence shown here is derived from an EMBL/GenBank/DDBJ whole genome shotgun (WGS) entry which is preliminary data.</text>
</comment>
<protein>
    <submittedName>
        <fullName evidence="1">DNA packaging Nu1</fullName>
    </submittedName>
</protein>
<dbReference type="GeneID" id="84698749"/>
<dbReference type="Proteomes" id="UP000285324">
    <property type="component" value="Unassembled WGS sequence"/>
</dbReference>
<dbReference type="OrthoDB" id="8963209at2"/>